<dbReference type="Gene3D" id="2.40.128.130">
    <property type="entry name" value="Autotransporter beta-domain"/>
    <property type="match status" value="1"/>
</dbReference>
<name>A0ABT6R9T5_9BACT</name>
<comment type="caution">
    <text evidence="4">The sequence shown here is derived from an EMBL/GenBank/DDBJ whole genome shotgun (WGS) entry which is preliminary data.</text>
</comment>
<evidence type="ECO:0000256" key="1">
    <source>
        <dbReference type="ARBA" id="ARBA00022729"/>
    </source>
</evidence>
<keyword evidence="5" id="KW-1185">Reference proteome</keyword>
<sequence length="219" mass="24041">MTKILCCCLAIILAISANAQINKGAFLLGGDVGFGDSKNSSSYSNNAYTGGGFSVSLGKAINENKVIGFTLGFNSSKQNSEGTVANFDTSSVKSNTYNVGFFYRDYKKLAKDFYFFTQANAGYFYSTQKYDYTVNKLNTNKQVQNGGNVSIAPGIAYKLFKKMYLELSLNNLVYANYTATNTTYEETDKKLKGHNFSIGTSFTNNGFLSNIGMGFRFIL</sequence>
<keyword evidence="1 2" id="KW-0732">Signal</keyword>
<dbReference type="RefSeq" id="WP_282332790.1">
    <property type="nucleotide sequence ID" value="NZ_JASBRG010000001.1"/>
</dbReference>
<feature type="domain" description="Outer membrane protein beta-barrel" evidence="3">
    <location>
        <begin position="7"/>
        <end position="201"/>
    </location>
</feature>
<evidence type="ECO:0000259" key="3">
    <source>
        <dbReference type="Pfam" id="PF13505"/>
    </source>
</evidence>
<accession>A0ABT6R9T5</accession>
<dbReference type="EMBL" id="JASBRG010000001">
    <property type="protein sequence ID" value="MDI3318662.1"/>
    <property type="molecule type" value="Genomic_DNA"/>
</dbReference>
<evidence type="ECO:0000256" key="2">
    <source>
        <dbReference type="SAM" id="SignalP"/>
    </source>
</evidence>
<evidence type="ECO:0000313" key="4">
    <source>
        <dbReference type="EMBL" id="MDI3318662.1"/>
    </source>
</evidence>
<proteinExistence type="predicted"/>
<dbReference type="Proteomes" id="UP001226434">
    <property type="component" value="Unassembled WGS sequence"/>
</dbReference>
<protein>
    <recommendedName>
        <fullName evidence="3">Outer membrane protein beta-barrel domain-containing protein</fullName>
    </recommendedName>
</protein>
<dbReference type="Pfam" id="PF13505">
    <property type="entry name" value="OMP_b-brl"/>
    <property type="match status" value="1"/>
</dbReference>
<gene>
    <name evidence="4" type="ORF">QJ048_02700</name>
</gene>
<dbReference type="InterPro" id="IPR036709">
    <property type="entry name" value="Autotransporte_beta_dom_sf"/>
</dbReference>
<feature type="signal peptide" evidence="2">
    <location>
        <begin position="1"/>
        <end position="19"/>
    </location>
</feature>
<feature type="chain" id="PRO_5047098867" description="Outer membrane protein beta-barrel domain-containing protein" evidence="2">
    <location>
        <begin position="20"/>
        <end position="219"/>
    </location>
</feature>
<dbReference type="InterPro" id="IPR027385">
    <property type="entry name" value="Beta-barrel_OMP"/>
</dbReference>
<evidence type="ECO:0000313" key="5">
    <source>
        <dbReference type="Proteomes" id="UP001226434"/>
    </source>
</evidence>
<organism evidence="4 5">
    <name type="scientific">Pinibacter soli</name>
    <dbReference type="NCBI Taxonomy" id="3044211"/>
    <lineage>
        <taxon>Bacteria</taxon>
        <taxon>Pseudomonadati</taxon>
        <taxon>Bacteroidota</taxon>
        <taxon>Chitinophagia</taxon>
        <taxon>Chitinophagales</taxon>
        <taxon>Chitinophagaceae</taxon>
        <taxon>Pinibacter</taxon>
    </lineage>
</organism>
<reference evidence="4 5" key="1">
    <citation type="submission" date="2023-05" db="EMBL/GenBank/DDBJ databases">
        <title>Genome sequence of Pinibacter sp. MAH-24.</title>
        <authorList>
            <person name="Huq M.A."/>
        </authorList>
    </citation>
    <scope>NUCLEOTIDE SEQUENCE [LARGE SCALE GENOMIC DNA]</scope>
    <source>
        <strain evidence="4 5">MAH-24</strain>
    </source>
</reference>